<dbReference type="Proteomes" id="UP000654993">
    <property type="component" value="Unassembled WGS sequence"/>
</dbReference>
<comment type="pathway">
    <text evidence="1">Porphyrin-containing compound metabolism; siroheme biosynthesis; sirohydrochlorin from precorrin-2: step 1/1.</text>
</comment>
<keyword evidence="10" id="KW-1185">Reference proteome</keyword>
<comment type="catalytic activity">
    <reaction evidence="6">
        <text>precorrin-2 + NAD(+) = sirohydrochlorin + NADH + 2 H(+)</text>
        <dbReference type="Rhea" id="RHEA:15613"/>
        <dbReference type="ChEBI" id="CHEBI:15378"/>
        <dbReference type="ChEBI" id="CHEBI:57540"/>
        <dbReference type="ChEBI" id="CHEBI:57945"/>
        <dbReference type="ChEBI" id="CHEBI:58351"/>
        <dbReference type="ChEBI" id="CHEBI:58827"/>
        <dbReference type="EC" id="1.3.1.76"/>
    </reaction>
</comment>
<dbReference type="InterPro" id="IPR006367">
    <property type="entry name" value="Sirohaem_synthase_N"/>
</dbReference>
<dbReference type="AlphaFoldDB" id="A0A916QE43"/>
<dbReference type="NCBIfam" id="TIGR01470">
    <property type="entry name" value="cysG_Nterm"/>
    <property type="match status" value="1"/>
</dbReference>
<gene>
    <name evidence="9" type="ORF">PRECH8_23810</name>
</gene>
<dbReference type="Gene3D" id="1.10.8.610">
    <property type="entry name" value="SirC, precorrin-2 dehydrogenase, C-terminal helical domain-like"/>
    <property type="match status" value="1"/>
</dbReference>
<dbReference type="EMBL" id="BMAQ01000033">
    <property type="protein sequence ID" value="GFR39085.1"/>
    <property type="molecule type" value="Genomic_DNA"/>
</dbReference>
<dbReference type="PANTHER" id="PTHR35330">
    <property type="entry name" value="SIROHEME BIOSYNTHESIS PROTEIN MET8"/>
    <property type="match status" value="1"/>
</dbReference>
<protein>
    <recommendedName>
        <fullName evidence="2">precorrin-2 dehydrogenase</fullName>
        <ecNumber evidence="2">1.3.1.76</ecNumber>
    </recommendedName>
</protein>
<dbReference type="GO" id="GO:0004325">
    <property type="term" value="F:ferrochelatase activity"/>
    <property type="evidence" value="ECO:0007669"/>
    <property type="project" value="InterPro"/>
</dbReference>
<sequence>MSMSMSMYSISLRIRGRRCCVIGGGRVAERKVEGLLKAGGEVLVISPELTARLREWHARGKIEVRLRPYCEGDLQGAVLVFAATDDPAVNAAVCAEAEQRGIWVNDAADPQRSTFHVPAVLRRGGLQIAVSTSGAGPLLARKIRDELAEQYDEGYEDFVRLLAQLRQRLKELDLDEHIRHASYKRWIADRRRLIDWLKERDMGREPEGELQDLVQELLEQMLAAPLPERTHGASGAEAEQQQEESRR</sequence>
<dbReference type="InterPro" id="IPR028281">
    <property type="entry name" value="Sirohaem_synthase_central"/>
</dbReference>
<evidence type="ECO:0000256" key="2">
    <source>
        <dbReference type="ARBA" id="ARBA00012400"/>
    </source>
</evidence>
<evidence type="ECO:0000259" key="8">
    <source>
        <dbReference type="Pfam" id="PF14824"/>
    </source>
</evidence>
<evidence type="ECO:0000256" key="7">
    <source>
        <dbReference type="SAM" id="MobiDB-lite"/>
    </source>
</evidence>
<evidence type="ECO:0000313" key="9">
    <source>
        <dbReference type="EMBL" id="GFR39085.1"/>
    </source>
</evidence>
<feature type="region of interest" description="Disordered" evidence="7">
    <location>
        <begin position="224"/>
        <end position="247"/>
    </location>
</feature>
<dbReference type="SUPFAM" id="SSF51735">
    <property type="entry name" value="NAD(P)-binding Rossmann-fold domains"/>
    <property type="match status" value="1"/>
</dbReference>
<dbReference type="Pfam" id="PF14824">
    <property type="entry name" value="Sirohm_synth_M"/>
    <property type="match status" value="1"/>
</dbReference>
<dbReference type="InterPro" id="IPR036291">
    <property type="entry name" value="NAD(P)-bd_dom_sf"/>
</dbReference>
<dbReference type="InterPro" id="IPR042518">
    <property type="entry name" value="SirC_C"/>
</dbReference>
<evidence type="ECO:0000256" key="6">
    <source>
        <dbReference type="ARBA" id="ARBA00047561"/>
    </source>
</evidence>
<dbReference type="GO" id="GO:0043115">
    <property type="term" value="F:precorrin-2 dehydrogenase activity"/>
    <property type="evidence" value="ECO:0007669"/>
    <property type="project" value="UniProtKB-EC"/>
</dbReference>
<dbReference type="EC" id="1.3.1.76" evidence="2"/>
<proteinExistence type="predicted"/>
<feature type="domain" description="Siroheme synthase central" evidence="8">
    <location>
        <begin position="123"/>
        <end position="150"/>
    </location>
</feature>
<dbReference type="SUPFAM" id="SSF75615">
    <property type="entry name" value="Siroheme synthase middle domains-like"/>
    <property type="match status" value="1"/>
</dbReference>
<evidence type="ECO:0000256" key="5">
    <source>
        <dbReference type="ARBA" id="ARBA00023244"/>
    </source>
</evidence>
<evidence type="ECO:0000256" key="3">
    <source>
        <dbReference type="ARBA" id="ARBA00023002"/>
    </source>
</evidence>
<reference evidence="9" key="1">
    <citation type="submission" date="2020-08" db="EMBL/GenBank/DDBJ databases">
        <authorList>
            <person name="Uke A."/>
            <person name="Chhe C."/>
            <person name="Baramee S."/>
            <person name="Kosugi A."/>
        </authorList>
    </citation>
    <scope>NUCLEOTIDE SEQUENCE</scope>
    <source>
        <strain evidence="9">DA-C8</strain>
    </source>
</reference>
<keyword evidence="3" id="KW-0560">Oxidoreductase</keyword>
<dbReference type="Gene3D" id="3.40.50.720">
    <property type="entry name" value="NAD(P)-binding Rossmann-like Domain"/>
    <property type="match status" value="1"/>
</dbReference>
<evidence type="ECO:0000313" key="10">
    <source>
        <dbReference type="Proteomes" id="UP000654993"/>
    </source>
</evidence>
<dbReference type="PANTHER" id="PTHR35330:SF1">
    <property type="entry name" value="SIROHEME BIOSYNTHESIS PROTEIN MET8"/>
    <property type="match status" value="1"/>
</dbReference>
<dbReference type="GO" id="GO:0019354">
    <property type="term" value="P:siroheme biosynthetic process"/>
    <property type="evidence" value="ECO:0007669"/>
    <property type="project" value="InterPro"/>
</dbReference>
<dbReference type="Pfam" id="PF13241">
    <property type="entry name" value="NAD_binding_7"/>
    <property type="match status" value="1"/>
</dbReference>
<keyword evidence="5" id="KW-0627">Porphyrin biosynthesis</keyword>
<organism evidence="9 10">
    <name type="scientific">Insulibacter thermoxylanivorax</name>
    <dbReference type="NCBI Taxonomy" id="2749268"/>
    <lineage>
        <taxon>Bacteria</taxon>
        <taxon>Bacillati</taxon>
        <taxon>Bacillota</taxon>
        <taxon>Bacilli</taxon>
        <taxon>Bacillales</taxon>
        <taxon>Paenibacillaceae</taxon>
        <taxon>Insulibacter</taxon>
    </lineage>
</organism>
<keyword evidence="4" id="KW-0520">NAD</keyword>
<accession>A0A916QE43</accession>
<reference evidence="9" key="2">
    <citation type="journal article" date="2021" name="Data Brief">
        <title>Draft genome sequence data of the facultative, thermophilic, xylanolytic bacterium Paenibacillus sp. strain DA-C8.</title>
        <authorList>
            <person name="Chhe C."/>
            <person name="Uke A."/>
            <person name="Baramee S."/>
            <person name="Ungkulpasvich U."/>
            <person name="Tachaapaikoon C."/>
            <person name="Pason P."/>
            <person name="Waeonukul R."/>
            <person name="Ratanakhanokchai K."/>
            <person name="Kosugi A."/>
        </authorList>
    </citation>
    <scope>NUCLEOTIDE SEQUENCE</scope>
    <source>
        <strain evidence="9">DA-C8</strain>
    </source>
</reference>
<evidence type="ECO:0000256" key="4">
    <source>
        <dbReference type="ARBA" id="ARBA00023027"/>
    </source>
</evidence>
<comment type="caution">
    <text evidence="9">The sequence shown here is derived from an EMBL/GenBank/DDBJ whole genome shotgun (WGS) entry which is preliminary data.</text>
</comment>
<dbReference type="InterPro" id="IPR028161">
    <property type="entry name" value="Met8-like"/>
</dbReference>
<evidence type="ECO:0000256" key="1">
    <source>
        <dbReference type="ARBA" id="ARBA00005010"/>
    </source>
</evidence>
<name>A0A916QE43_9BACL</name>